<dbReference type="Gene3D" id="3.40.50.1010">
    <property type="entry name" value="5'-nuclease"/>
    <property type="match status" value="1"/>
</dbReference>
<dbReference type="OrthoDB" id="9798446at2"/>
<dbReference type="SUPFAM" id="SSF88723">
    <property type="entry name" value="PIN domain-like"/>
    <property type="match status" value="1"/>
</dbReference>
<evidence type="ECO:0000313" key="3">
    <source>
        <dbReference type="Proteomes" id="UP000254889"/>
    </source>
</evidence>
<dbReference type="EMBL" id="CP031417">
    <property type="protein sequence ID" value="AXK80851.1"/>
    <property type="molecule type" value="Genomic_DNA"/>
</dbReference>
<evidence type="ECO:0000256" key="1">
    <source>
        <dbReference type="ARBA" id="ARBA00022842"/>
    </source>
</evidence>
<keyword evidence="3" id="KW-1185">Reference proteome</keyword>
<dbReference type="CDD" id="cd09873">
    <property type="entry name" value="PIN_Pae0151-like"/>
    <property type="match status" value="1"/>
</dbReference>
<dbReference type="AlphaFoldDB" id="A0A345ZVA4"/>
<protein>
    <submittedName>
        <fullName evidence="2">Uncharacterized protein</fullName>
    </submittedName>
</protein>
<dbReference type="RefSeq" id="WP_115690897.1">
    <property type="nucleotide sequence ID" value="NZ_CP031417.1"/>
</dbReference>
<reference evidence="2 3" key="1">
    <citation type="submission" date="2018-07" db="EMBL/GenBank/DDBJ databases">
        <authorList>
            <person name="Quirk P.G."/>
            <person name="Krulwich T.A."/>
        </authorList>
    </citation>
    <scope>NUCLEOTIDE SEQUENCE [LARGE SCALE GENOMIC DNA]</scope>
    <source>
        <strain evidence="2 3">CC-BB4</strain>
    </source>
</reference>
<evidence type="ECO:0000313" key="2">
    <source>
        <dbReference type="EMBL" id="AXK80851.1"/>
    </source>
</evidence>
<name>A0A345ZVA4_9HYPH</name>
<sequence>MIVVDASLIVALILREDNVADPDSVYDLLLTAQISVPAHWPSEVANALWINKRRGRMTAEMVGSAIDYLVAFRPRTEAPPSFDRMFALIDFAEREKLTVYDAIYVELALSNDATLATIDHDVRASARRLNIALIPA</sequence>
<proteinExistence type="predicted"/>
<dbReference type="InterPro" id="IPR029060">
    <property type="entry name" value="PIN-like_dom_sf"/>
</dbReference>
<dbReference type="InterPro" id="IPR044153">
    <property type="entry name" value="PIN_Pae0151-like"/>
</dbReference>
<accession>A0A345ZVA4</accession>
<dbReference type="PANTHER" id="PTHR35901:SF1">
    <property type="entry name" value="EXONUCLEASE VAPC9"/>
    <property type="match status" value="1"/>
</dbReference>
<keyword evidence="1" id="KW-0460">Magnesium</keyword>
<dbReference type="PANTHER" id="PTHR35901">
    <property type="entry name" value="RIBONUCLEASE VAPC3"/>
    <property type="match status" value="1"/>
</dbReference>
<gene>
    <name evidence="2" type="ORF">DW352_10215</name>
</gene>
<organism evidence="2 3">
    <name type="scientific">Pseudolabrys taiwanensis</name>
    <dbReference type="NCBI Taxonomy" id="331696"/>
    <lineage>
        <taxon>Bacteria</taxon>
        <taxon>Pseudomonadati</taxon>
        <taxon>Pseudomonadota</taxon>
        <taxon>Alphaproteobacteria</taxon>
        <taxon>Hyphomicrobiales</taxon>
        <taxon>Xanthobacteraceae</taxon>
        <taxon>Pseudolabrys</taxon>
    </lineage>
</organism>
<dbReference type="KEGG" id="ptaw:DW352_10215"/>
<dbReference type="InterPro" id="IPR051619">
    <property type="entry name" value="TypeII_TA_RNase_PINc/VapC"/>
</dbReference>
<dbReference type="Proteomes" id="UP000254889">
    <property type="component" value="Chromosome"/>
</dbReference>